<dbReference type="EMBL" id="JACBZH010000001">
    <property type="protein sequence ID" value="NYH88785.1"/>
    <property type="molecule type" value="Genomic_DNA"/>
</dbReference>
<evidence type="ECO:0000256" key="1">
    <source>
        <dbReference type="SAM" id="MobiDB-lite"/>
    </source>
</evidence>
<feature type="compositionally biased region" description="Polar residues" evidence="1">
    <location>
        <begin position="1"/>
        <end position="10"/>
    </location>
</feature>
<feature type="region of interest" description="Disordered" evidence="1">
    <location>
        <begin position="1"/>
        <end position="22"/>
    </location>
</feature>
<evidence type="ECO:0000259" key="2">
    <source>
        <dbReference type="PROSITE" id="PS51186"/>
    </source>
</evidence>
<dbReference type="Pfam" id="PF00583">
    <property type="entry name" value="Acetyltransf_1"/>
    <property type="match status" value="1"/>
</dbReference>
<comment type="caution">
    <text evidence="3">The sequence shown here is derived from an EMBL/GenBank/DDBJ whole genome shotgun (WGS) entry which is preliminary data.</text>
</comment>
<gene>
    <name evidence="3" type="ORF">F4554_001423</name>
</gene>
<dbReference type="SUPFAM" id="SSF55729">
    <property type="entry name" value="Acyl-CoA N-acyltransferases (Nat)"/>
    <property type="match status" value="1"/>
</dbReference>
<keyword evidence="4" id="KW-1185">Reference proteome</keyword>
<accession>A0A852Z996</accession>
<sequence>MVTNDMNPTSAGEPGAVRVGPIEDPARLPEAVELYRTVLDLGPGDPAVSPRLLAGLPRNGGSVIGAYAGDALVGFAYGYVGRDPVTGEVYHYSQAAMVGRDWQGRGVGRALKQGQREYVLATGLTRMRWAYDPVRARNAHFNLDVLGAQGRWFVRNLYGPDTHGLGAAEPTDRLVVEWDLTGAPSPPSGPVAGPVVGPAAGLAADRLPAWGESVPAGDDLLLGIPRTWSRAEPEPGRAAQVRAAVRDALESALDQGYVAVSCGAPPPSAGTGGGARTDTAYYRLRREA</sequence>
<dbReference type="Gene3D" id="3.40.630.30">
    <property type="match status" value="1"/>
</dbReference>
<dbReference type="AlphaFoldDB" id="A0A852Z996"/>
<dbReference type="Proteomes" id="UP000579605">
    <property type="component" value="Unassembled WGS sequence"/>
</dbReference>
<reference evidence="3 4" key="1">
    <citation type="submission" date="2020-07" db="EMBL/GenBank/DDBJ databases">
        <title>Sequencing the genomes of 1000 actinobacteria strains.</title>
        <authorList>
            <person name="Klenk H.-P."/>
        </authorList>
    </citation>
    <scope>NUCLEOTIDE SEQUENCE [LARGE SCALE GENOMIC DNA]</scope>
    <source>
        <strain evidence="3 4">DSM 18448</strain>
    </source>
</reference>
<dbReference type="GO" id="GO:0016747">
    <property type="term" value="F:acyltransferase activity, transferring groups other than amino-acyl groups"/>
    <property type="evidence" value="ECO:0007669"/>
    <property type="project" value="InterPro"/>
</dbReference>
<dbReference type="PANTHER" id="PTHR41700:SF1">
    <property type="entry name" value="N-ACETYLTRANSFERASE DOMAIN-CONTAINING PROTEIN"/>
    <property type="match status" value="1"/>
</dbReference>
<dbReference type="PROSITE" id="PS51186">
    <property type="entry name" value="GNAT"/>
    <property type="match status" value="1"/>
</dbReference>
<dbReference type="InterPro" id="IPR038764">
    <property type="entry name" value="GNAT_N_AcTrfase_prd"/>
</dbReference>
<keyword evidence="3" id="KW-0808">Transferase</keyword>
<evidence type="ECO:0000313" key="3">
    <source>
        <dbReference type="EMBL" id="NYH88785.1"/>
    </source>
</evidence>
<proteinExistence type="predicted"/>
<organism evidence="3 4">
    <name type="scientific">Actinopolymorpha rutila</name>
    <dbReference type="NCBI Taxonomy" id="446787"/>
    <lineage>
        <taxon>Bacteria</taxon>
        <taxon>Bacillati</taxon>
        <taxon>Actinomycetota</taxon>
        <taxon>Actinomycetes</taxon>
        <taxon>Propionibacteriales</taxon>
        <taxon>Actinopolymorphaceae</taxon>
        <taxon>Actinopolymorpha</taxon>
    </lineage>
</organism>
<protein>
    <submittedName>
        <fullName evidence="3">Putative GNAT superfamily acetyltransferase</fullName>
    </submittedName>
</protein>
<feature type="domain" description="N-acetyltransferase" evidence="2">
    <location>
        <begin position="17"/>
        <end position="172"/>
    </location>
</feature>
<dbReference type="PANTHER" id="PTHR41700">
    <property type="entry name" value="GCN5-RELATED N-ACETYLTRANSFERASE"/>
    <property type="match status" value="1"/>
</dbReference>
<evidence type="ECO:0000313" key="4">
    <source>
        <dbReference type="Proteomes" id="UP000579605"/>
    </source>
</evidence>
<dbReference type="RefSeq" id="WP_179786633.1">
    <property type="nucleotide sequence ID" value="NZ_BAAARR010000003.1"/>
</dbReference>
<name>A0A852Z996_9ACTN</name>
<dbReference type="InterPro" id="IPR000182">
    <property type="entry name" value="GNAT_dom"/>
</dbReference>
<dbReference type="InterPro" id="IPR016181">
    <property type="entry name" value="Acyl_CoA_acyltransferase"/>
</dbReference>